<dbReference type="InterPro" id="IPR017441">
    <property type="entry name" value="Protein_kinase_ATP_BS"/>
</dbReference>
<dbReference type="PROSITE" id="PS00108">
    <property type="entry name" value="PROTEIN_KINASE_ST"/>
    <property type="match status" value="1"/>
</dbReference>
<dbReference type="SUPFAM" id="SSF52540">
    <property type="entry name" value="P-loop containing nucleoside triphosphate hydrolases"/>
    <property type="match status" value="1"/>
</dbReference>
<dbReference type="Proteomes" id="UP000215145">
    <property type="component" value="Unassembled WGS sequence"/>
</dbReference>
<comment type="caution">
    <text evidence="7">The sequence shown here is derived from an EMBL/GenBank/DDBJ whole genome shotgun (WGS) entry which is preliminary data.</text>
</comment>
<evidence type="ECO:0000256" key="3">
    <source>
        <dbReference type="ARBA" id="ARBA00022777"/>
    </source>
</evidence>
<gene>
    <name evidence="7" type="ORF">CGZ75_07165</name>
</gene>
<dbReference type="InterPro" id="IPR008271">
    <property type="entry name" value="Ser/Thr_kinase_AS"/>
</dbReference>
<dbReference type="GO" id="GO:0004674">
    <property type="term" value="F:protein serine/threonine kinase activity"/>
    <property type="evidence" value="ECO:0007669"/>
    <property type="project" value="TreeGrafter"/>
</dbReference>
<dbReference type="PANTHER" id="PTHR43289">
    <property type="entry name" value="MITOGEN-ACTIVATED PROTEIN KINASE KINASE KINASE 20-RELATED"/>
    <property type="match status" value="1"/>
</dbReference>
<dbReference type="CDD" id="cd14014">
    <property type="entry name" value="STKc_PknB_like"/>
    <property type="match status" value="1"/>
</dbReference>
<dbReference type="SMART" id="SM00220">
    <property type="entry name" value="S_TKc"/>
    <property type="match status" value="1"/>
</dbReference>
<dbReference type="GO" id="GO:0005524">
    <property type="term" value="F:ATP binding"/>
    <property type="evidence" value="ECO:0007669"/>
    <property type="project" value="UniProtKB-UniRule"/>
</dbReference>
<keyword evidence="8" id="KW-1185">Reference proteome</keyword>
<dbReference type="InterPro" id="IPR000719">
    <property type="entry name" value="Prot_kinase_dom"/>
</dbReference>
<dbReference type="PANTHER" id="PTHR43289:SF34">
    <property type="entry name" value="SERINE_THREONINE-PROTEIN KINASE YBDM-RELATED"/>
    <property type="match status" value="1"/>
</dbReference>
<sequence length="550" mass="60338">MRTEHTGRRMNDGEASFLPGDIAGGRYRILRQIGEGGMGQVYAAEDLRLDGRLRALKLKPAGGAGELLSVEEAHMQMQLSHAHLPQLYDYFPAENGRGEMLVMDYVEGHTLEELIAAREAPLSATDTASIALQLCSALGYLHAQSPPIVHRDLKPSNVMIDRAGGVKLIDFGIARRFLPSQAADTTQLGTPGYAAPEQLTGQQSDARTDMYGLGCLLCLLLTGKLPELALRGHAGRGALPPWLERLLQPERGRRFTSMMEAAAAIADWAAVDFYSKRSTPLATGLRQGGFSSGKAVGDSQQVQVSILSVSPGSGATFITLMLARLLAEIGFSVQAVEIQSGQPHWHALLGANSGSLPTALDPRYVTLREGGVEWLLKGPHAGSQSRPDDDARLGLMLHGDGRQIQLLDWSSGWERPEALNRLRSSSLIIAVADPDPSRWSAERMELLEELTGELRTSERGTSRGTRTSKGMLWAANKDVTFARRREWLGMLPCRPDAFIPFLPPEDWYMMLWQGFPLPRKGRSASRLRASMKPLTEAVQRQYAIRLNYKQ</sequence>
<dbReference type="OrthoDB" id="9788659at2"/>
<evidence type="ECO:0000313" key="8">
    <source>
        <dbReference type="Proteomes" id="UP000215145"/>
    </source>
</evidence>
<dbReference type="PROSITE" id="PS50011">
    <property type="entry name" value="PROTEIN_KINASE_DOM"/>
    <property type="match status" value="1"/>
</dbReference>
<dbReference type="PROSITE" id="PS00107">
    <property type="entry name" value="PROTEIN_KINASE_ATP"/>
    <property type="match status" value="1"/>
</dbReference>
<evidence type="ECO:0000256" key="1">
    <source>
        <dbReference type="ARBA" id="ARBA00022679"/>
    </source>
</evidence>
<evidence type="ECO:0000256" key="2">
    <source>
        <dbReference type="ARBA" id="ARBA00022741"/>
    </source>
</evidence>
<accession>A0A229P2C8</accession>
<keyword evidence="3" id="KW-0418">Kinase</keyword>
<keyword evidence="2 5" id="KW-0547">Nucleotide-binding</keyword>
<evidence type="ECO:0000259" key="6">
    <source>
        <dbReference type="PROSITE" id="PS50011"/>
    </source>
</evidence>
<evidence type="ECO:0000256" key="5">
    <source>
        <dbReference type="PROSITE-ProRule" id="PRU10141"/>
    </source>
</evidence>
<proteinExistence type="predicted"/>
<dbReference type="InterPro" id="IPR027417">
    <property type="entry name" value="P-loop_NTPase"/>
</dbReference>
<keyword evidence="1" id="KW-0808">Transferase</keyword>
<keyword evidence="4 5" id="KW-0067">ATP-binding</keyword>
<dbReference type="EMBL" id="NMUQ01000001">
    <property type="protein sequence ID" value="OXM16446.1"/>
    <property type="molecule type" value="Genomic_DNA"/>
</dbReference>
<dbReference type="Gene3D" id="1.10.510.10">
    <property type="entry name" value="Transferase(Phosphotransferase) domain 1"/>
    <property type="match status" value="1"/>
</dbReference>
<name>A0A229P2C8_9BACL</name>
<dbReference type="SUPFAM" id="SSF56112">
    <property type="entry name" value="Protein kinase-like (PK-like)"/>
    <property type="match status" value="1"/>
</dbReference>
<feature type="domain" description="Protein kinase" evidence="6">
    <location>
        <begin position="27"/>
        <end position="326"/>
    </location>
</feature>
<evidence type="ECO:0000256" key="4">
    <source>
        <dbReference type="ARBA" id="ARBA00022840"/>
    </source>
</evidence>
<protein>
    <recommendedName>
        <fullName evidence="6">Protein kinase domain-containing protein</fullName>
    </recommendedName>
</protein>
<dbReference type="Gene3D" id="3.30.200.20">
    <property type="entry name" value="Phosphorylase Kinase, domain 1"/>
    <property type="match status" value="1"/>
</dbReference>
<reference evidence="7 8" key="1">
    <citation type="submission" date="2017-07" db="EMBL/GenBank/DDBJ databases">
        <title>Paenibacillus herberti R33 genome sequencing and assembly.</title>
        <authorList>
            <person name="Su W."/>
        </authorList>
    </citation>
    <scope>NUCLEOTIDE SEQUENCE [LARGE SCALE GENOMIC DNA]</scope>
    <source>
        <strain evidence="7 8">R33</strain>
    </source>
</reference>
<feature type="binding site" evidence="5">
    <location>
        <position position="57"/>
    </location>
    <ligand>
        <name>ATP</name>
        <dbReference type="ChEBI" id="CHEBI:30616"/>
    </ligand>
</feature>
<dbReference type="AlphaFoldDB" id="A0A229P2C8"/>
<evidence type="ECO:0000313" key="7">
    <source>
        <dbReference type="EMBL" id="OXM16446.1"/>
    </source>
</evidence>
<dbReference type="InterPro" id="IPR011009">
    <property type="entry name" value="Kinase-like_dom_sf"/>
</dbReference>
<organism evidence="7 8">
    <name type="scientific">Paenibacillus herberti</name>
    <dbReference type="NCBI Taxonomy" id="1619309"/>
    <lineage>
        <taxon>Bacteria</taxon>
        <taxon>Bacillati</taxon>
        <taxon>Bacillota</taxon>
        <taxon>Bacilli</taxon>
        <taxon>Bacillales</taxon>
        <taxon>Paenibacillaceae</taxon>
        <taxon>Paenibacillus</taxon>
    </lineage>
</organism>
<dbReference type="RefSeq" id="WP_089523531.1">
    <property type="nucleotide sequence ID" value="NZ_NMUQ01000001.1"/>
</dbReference>
<dbReference type="Pfam" id="PF00069">
    <property type="entry name" value="Pkinase"/>
    <property type="match status" value="1"/>
</dbReference>